<dbReference type="Pfam" id="PF13578">
    <property type="entry name" value="Methyltransf_24"/>
    <property type="match status" value="1"/>
</dbReference>
<dbReference type="RefSeq" id="WP_189628594.1">
    <property type="nucleotide sequence ID" value="NZ_BNAG01000001.1"/>
</dbReference>
<evidence type="ECO:0008006" key="3">
    <source>
        <dbReference type="Google" id="ProtNLM"/>
    </source>
</evidence>
<evidence type="ECO:0000313" key="2">
    <source>
        <dbReference type="Proteomes" id="UP000658258"/>
    </source>
</evidence>
<sequence>MRFDIPNTSGSDLEKYFNSNDKRLIHKWSHYFDIYERHFSRFRNKPIVILEIGVFQGGSLQMWKDYFGSQVEIHGVDINPNCKSLEEENIHIHIGSQTDRAFLQKLKAQIPMIDILIDDGGHTMKQQRITFEEMYTHVKEEGVYVCEDLHTSYWLEYGGGLRRRKTFIEFSKRLIDQLNAYHSRQAGFKPDSFTRTTDSMHFYDSVLVIEKRQRPKPMDLKSGVESYSHNYHSNKGSVLKHKILTLINKILRFFRLPGFIWK</sequence>
<proteinExistence type="predicted"/>
<reference evidence="2" key="1">
    <citation type="journal article" date="2019" name="Int. J. Syst. Evol. Microbiol.">
        <title>The Global Catalogue of Microorganisms (GCM) 10K type strain sequencing project: providing services to taxonomists for standard genome sequencing and annotation.</title>
        <authorList>
            <consortium name="The Broad Institute Genomics Platform"/>
            <consortium name="The Broad Institute Genome Sequencing Center for Infectious Disease"/>
            <person name="Wu L."/>
            <person name="Ma J."/>
        </authorList>
    </citation>
    <scope>NUCLEOTIDE SEQUENCE [LARGE SCALE GENOMIC DNA]</scope>
    <source>
        <strain evidence="2">CGMCC 1.15111</strain>
    </source>
</reference>
<name>A0ABQ3I4C7_9BACT</name>
<dbReference type="Gene3D" id="3.40.50.150">
    <property type="entry name" value="Vaccinia Virus protein VP39"/>
    <property type="match status" value="1"/>
</dbReference>
<dbReference type="SUPFAM" id="SSF53335">
    <property type="entry name" value="S-adenosyl-L-methionine-dependent methyltransferases"/>
    <property type="match status" value="1"/>
</dbReference>
<dbReference type="Proteomes" id="UP000658258">
    <property type="component" value="Unassembled WGS sequence"/>
</dbReference>
<protein>
    <recommendedName>
        <fullName evidence="3">Class I SAM-dependent methyltransferase</fullName>
    </recommendedName>
</protein>
<gene>
    <name evidence="1" type="ORF">GCM10011340_04860</name>
</gene>
<dbReference type="InterPro" id="IPR029063">
    <property type="entry name" value="SAM-dependent_MTases_sf"/>
</dbReference>
<accession>A0ABQ3I4C7</accession>
<organism evidence="1 2">
    <name type="scientific">Roseivirga thermotolerans</name>
    <dbReference type="NCBI Taxonomy" id="1758176"/>
    <lineage>
        <taxon>Bacteria</taxon>
        <taxon>Pseudomonadati</taxon>
        <taxon>Bacteroidota</taxon>
        <taxon>Cytophagia</taxon>
        <taxon>Cytophagales</taxon>
        <taxon>Roseivirgaceae</taxon>
        <taxon>Roseivirga</taxon>
    </lineage>
</organism>
<dbReference type="EMBL" id="BNAG01000001">
    <property type="protein sequence ID" value="GHE53373.1"/>
    <property type="molecule type" value="Genomic_DNA"/>
</dbReference>
<comment type="caution">
    <text evidence="1">The sequence shown here is derived from an EMBL/GenBank/DDBJ whole genome shotgun (WGS) entry which is preliminary data.</text>
</comment>
<evidence type="ECO:0000313" key="1">
    <source>
        <dbReference type="EMBL" id="GHE53373.1"/>
    </source>
</evidence>
<keyword evidence="2" id="KW-1185">Reference proteome</keyword>